<reference evidence="1 2" key="1">
    <citation type="submission" date="2016-11" db="EMBL/GenBank/DDBJ databases">
        <authorList>
            <person name="Jaros S."/>
            <person name="Januszkiewicz K."/>
            <person name="Wedrychowicz H."/>
        </authorList>
    </citation>
    <scope>NUCLEOTIDE SEQUENCE [LARGE SCALE GENOMIC DNA]</scope>
    <source>
        <strain evidence="1 2">DSM 25660</strain>
    </source>
</reference>
<name>A0A1M5BF42_9FLAO</name>
<dbReference type="Proteomes" id="UP000184147">
    <property type="component" value="Unassembled WGS sequence"/>
</dbReference>
<proteinExistence type="predicted"/>
<gene>
    <name evidence="1" type="ORF">SAMN05444377_10847</name>
</gene>
<sequence length="51" mass="6070">MKTFAVKNLQNTESQKFSQALQNKLYFLSFLLVKYPESYKFVGLSNERRHP</sequence>
<organism evidence="1 2">
    <name type="scientific">Flavobacterium fontis</name>
    <dbReference type="NCBI Taxonomy" id="1124188"/>
    <lineage>
        <taxon>Bacteria</taxon>
        <taxon>Pseudomonadati</taxon>
        <taxon>Bacteroidota</taxon>
        <taxon>Flavobacteriia</taxon>
        <taxon>Flavobacteriales</taxon>
        <taxon>Flavobacteriaceae</taxon>
        <taxon>Flavobacterium</taxon>
    </lineage>
</organism>
<dbReference type="STRING" id="1124188.SAMN05444377_10847"/>
<evidence type="ECO:0000313" key="2">
    <source>
        <dbReference type="Proteomes" id="UP000184147"/>
    </source>
</evidence>
<protein>
    <submittedName>
        <fullName evidence="1">Uncharacterized protein</fullName>
    </submittedName>
</protein>
<dbReference type="AlphaFoldDB" id="A0A1M5BF42"/>
<evidence type="ECO:0000313" key="1">
    <source>
        <dbReference type="EMBL" id="SHF40782.1"/>
    </source>
</evidence>
<keyword evidence="2" id="KW-1185">Reference proteome</keyword>
<dbReference type="EMBL" id="FQVQ01000008">
    <property type="protein sequence ID" value="SHF40782.1"/>
    <property type="molecule type" value="Genomic_DNA"/>
</dbReference>
<accession>A0A1M5BF42</accession>